<sequence length="245" mass="25200">MTPLVAVAHGSRDPRSAASVAGLLDVVRSRAPGLDVRGAFLDLSAPLLVDVLAGLHGEGHRRVVVAPLLLGRAFHARVDLPALLASVDLPGLSVSVADVLGPSPLLEAAALRRLADVGVTPGDPSVGVVLAATGSSHAPANARVHEVARGWSRRHGWAVAAAFASATTPDVRTAIADLRARGARRIAVASWFLAPGLLPDRVAAEARAAVPDVRIAPPLGNAVEVADLVLERYSTAGADRPRVRT</sequence>
<evidence type="ECO:0000256" key="1">
    <source>
        <dbReference type="ARBA" id="ARBA00022723"/>
    </source>
</evidence>
<keyword evidence="2" id="KW-0456">Lyase</keyword>
<dbReference type="SUPFAM" id="SSF53800">
    <property type="entry name" value="Chelatase"/>
    <property type="match status" value="1"/>
</dbReference>
<dbReference type="InterPro" id="IPR002762">
    <property type="entry name" value="CbiX-like"/>
</dbReference>
<evidence type="ECO:0000313" key="4">
    <source>
        <dbReference type="Proteomes" id="UP001596512"/>
    </source>
</evidence>
<accession>A0ABW2TLE5</accession>
<protein>
    <submittedName>
        <fullName evidence="3">Sirohydrochlorin chelatase</fullName>
    </submittedName>
</protein>
<keyword evidence="4" id="KW-1185">Reference proteome</keyword>
<dbReference type="PANTHER" id="PTHR33542">
    <property type="entry name" value="SIROHYDROCHLORIN FERROCHELATASE, CHLOROPLASTIC"/>
    <property type="match status" value="1"/>
</dbReference>
<evidence type="ECO:0000256" key="2">
    <source>
        <dbReference type="ARBA" id="ARBA00023239"/>
    </source>
</evidence>
<dbReference type="PANTHER" id="PTHR33542:SF5">
    <property type="entry name" value="FERROCHELATASE CHE1"/>
    <property type="match status" value="1"/>
</dbReference>
<gene>
    <name evidence="3" type="ORF">ACFQV2_08710</name>
</gene>
<dbReference type="Pfam" id="PF01903">
    <property type="entry name" value="CbiX"/>
    <property type="match status" value="2"/>
</dbReference>
<name>A0ABW2TLE5_9PSEU</name>
<keyword evidence="1" id="KW-0479">Metal-binding</keyword>
<dbReference type="InterPro" id="IPR050963">
    <property type="entry name" value="Sirohydro_Cobaltochel/CbiX"/>
</dbReference>
<comment type="caution">
    <text evidence="3">The sequence shown here is derived from an EMBL/GenBank/DDBJ whole genome shotgun (WGS) entry which is preliminary data.</text>
</comment>
<proteinExistence type="predicted"/>
<evidence type="ECO:0000313" key="3">
    <source>
        <dbReference type="EMBL" id="MFC7613663.1"/>
    </source>
</evidence>
<organism evidence="3 4">
    <name type="scientific">Actinokineospora soli</name>
    <dbReference type="NCBI Taxonomy" id="1048753"/>
    <lineage>
        <taxon>Bacteria</taxon>
        <taxon>Bacillati</taxon>
        <taxon>Actinomycetota</taxon>
        <taxon>Actinomycetes</taxon>
        <taxon>Pseudonocardiales</taxon>
        <taxon>Pseudonocardiaceae</taxon>
        <taxon>Actinokineospora</taxon>
    </lineage>
</organism>
<dbReference type="Gene3D" id="3.40.50.1400">
    <property type="match status" value="2"/>
</dbReference>
<dbReference type="EMBL" id="JBHTEY010000004">
    <property type="protein sequence ID" value="MFC7613663.1"/>
    <property type="molecule type" value="Genomic_DNA"/>
</dbReference>
<reference evidence="4" key="1">
    <citation type="journal article" date="2019" name="Int. J. Syst. Evol. Microbiol.">
        <title>The Global Catalogue of Microorganisms (GCM) 10K type strain sequencing project: providing services to taxonomists for standard genome sequencing and annotation.</title>
        <authorList>
            <consortium name="The Broad Institute Genomics Platform"/>
            <consortium name="The Broad Institute Genome Sequencing Center for Infectious Disease"/>
            <person name="Wu L."/>
            <person name="Ma J."/>
        </authorList>
    </citation>
    <scope>NUCLEOTIDE SEQUENCE [LARGE SCALE GENOMIC DNA]</scope>
    <source>
        <strain evidence="4">JCM 17695</strain>
    </source>
</reference>
<dbReference type="Proteomes" id="UP001596512">
    <property type="component" value="Unassembled WGS sequence"/>
</dbReference>
<dbReference type="CDD" id="cd03416">
    <property type="entry name" value="CbiX_SirB_N"/>
    <property type="match status" value="1"/>
</dbReference>